<accession>A0AAN6PS24</accession>
<name>A0AAN6PS24_9PEZI</name>
<proteinExistence type="predicted"/>
<reference evidence="2" key="1">
    <citation type="journal article" date="2023" name="Mol. Phylogenet. Evol.">
        <title>Genome-scale phylogeny and comparative genomics of the fungal order Sordariales.</title>
        <authorList>
            <person name="Hensen N."/>
            <person name="Bonometti L."/>
            <person name="Westerberg I."/>
            <person name="Brannstrom I.O."/>
            <person name="Guillou S."/>
            <person name="Cros-Aarteil S."/>
            <person name="Calhoun S."/>
            <person name="Haridas S."/>
            <person name="Kuo A."/>
            <person name="Mondo S."/>
            <person name="Pangilinan J."/>
            <person name="Riley R."/>
            <person name="LaButti K."/>
            <person name="Andreopoulos B."/>
            <person name="Lipzen A."/>
            <person name="Chen C."/>
            <person name="Yan M."/>
            <person name="Daum C."/>
            <person name="Ng V."/>
            <person name="Clum A."/>
            <person name="Steindorff A."/>
            <person name="Ohm R.A."/>
            <person name="Martin F."/>
            <person name="Silar P."/>
            <person name="Natvig D.O."/>
            <person name="Lalanne C."/>
            <person name="Gautier V."/>
            <person name="Ament-Velasquez S.L."/>
            <person name="Kruys A."/>
            <person name="Hutchinson M.I."/>
            <person name="Powell A.J."/>
            <person name="Barry K."/>
            <person name="Miller A.N."/>
            <person name="Grigoriev I.V."/>
            <person name="Debuchy R."/>
            <person name="Gladieux P."/>
            <person name="Hiltunen Thoren M."/>
            <person name="Johannesson H."/>
        </authorList>
    </citation>
    <scope>NUCLEOTIDE SEQUENCE</scope>
    <source>
        <strain evidence="2">CBS 757.83</strain>
    </source>
</reference>
<evidence type="ECO:0000313" key="2">
    <source>
        <dbReference type="EMBL" id="KAK4096909.1"/>
    </source>
</evidence>
<protein>
    <submittedName>
        <fullName evidence="2">Uncharacterized protein</fullName>
    </submittedName>
</protein>
<gene>
    <name evidence="2" type="ORF">N658DRAFT_501084</name>
</gene>
<dbReference type="EMBL" id="MU863692">
    <property type="protein sequence ID" value="KAK4096909.1"/>
    <property type="molecule type" value="Genomic_DNA"/>
</dbReference>
<evidence type="ECO:0000313" key="3">
    <source>
        <dbReference type="Proteomes" id="UP001305647"/>
    </source>
</evidence>
<dbReference type="AlphaFoldDB" id="A0AAN6PS24"/>
<keyword evidence="1" id="KW-0175">Coiled coil</keyword>
<reference evidence="2" key="2">
    <citation type="submission" date="2023-05" db="EMBL/GenBank/DDBJ databases">
        <authorList>
            <consortium name="Lawrence Berkeley National Laboratory"/>
            <person name="Steindorff A."/>
            <person name="Hensen N."/>
            <person name="Bonometti L."/>
            <person name="Westerberg I."/>
            <person name="Brannstrom I.O."/>
            <person name="Guillou S."/>
            <person name="Cros-Aarteil S."/>
            <person name="Calhoun S."/>
            <person name="Haridas S."/>
            <person name="Kuo A."/>
            <person name="Mondo S."/>
            <person name="Pangilinan J."/>
            <person name="Riley R."/>
            <person name="Labutti K."/>
            <person name="Andreopoulos B."/>
            <person name="Lipzen A."/>
            <person name="Chen C."/>
            <person name="Yanf M."/>
            <person name="Daum C."/>
            <person name="Ng V."/>
            <person name="Clum A."/>
            <person name="Ohm R."/>
            <person name="Martin F."/>
            <person name="Silar P."/>
            <person name="Natvig D."/>
            <person name="Lalanne C."/>
            <person name="Gautier V."/>
            <person name="Ament-Velasquez S.L."/>
            <person name="Kruys A."/>
            <person name="Hutchinson M.I."/>
            <person name="Powell A.J."/>
            <person name="Barry K."/>
            <person name="Miller A.N."/>
            <person name="Grigoriev I.V."/>
            <person name="Debuchy R."/>
            <person name="Gladieux P."/>
            <person name="Thoren M.H."/>
            <person name="Johannesson H."/>
        </authorList>
    </citation>
    <scope>NUCLEOTIDE SEQUENCE</scope>
    <source>
        <strain evidence="2">CBS 757.83</strain>
    </source>
</reference>
<keyword evidence="3" id="KW-1185">Reference proteome</keyword>
<evidence type="ECO:0000256" key="1">
    <source>
        <dbReference type="SAM" id="Coils"/>
    </source>
</evidence>
<dbReference type="Proteomes" id="UP001305647">
    <property type="component" value="Unassembled WGS sequence"/>
</dbReference>
<organism evidence="2 3">
    <name type="scientific">Parathielavia hyrcaniae</name>
    <dbReference type="NCBI Taxonomy" id="113614"/>
    <lineage>
        <taxon>Eukaryota</taxon>
        <taxon>Fungi</taxon>
        <taxon>Dikarya</taxon>
        <taxon>Ascomycota</taxon>
        <taxon>Pezizomycotina</taxon>
        <taxon>Sordariomycetes</taxon>
        <taxon>Sordariomycetidae</taxon>
        <taxon>Sordariales</taxon>
        <taxon>Chaetomiaceae</taxon>
        <taxon>Parathielavia</taxon>
    </lineage>
</organism>
<sequence>MESYGNLESQFQLLDQDIFSATDPQTFLSQPGAPHGPSPGFHAPEFRSQTRAYVPRSYGYPLSKEALKNFPRSFPLQAHDTGRPVNIVLPNGGTDAQILLILFRVERLERELGELKELSRDVVRAQEDIKATLESVKDGLNNFVSSITIAELQRGETPSEVPGGAAETI</sequence>
<comment type="caution">
    <text evidence="2">The sequence shown here is derived from an EMBL/GenBank/DDBJ whole genome shotgun (WGS) entry which is preliminary data.</text>
</comment>
<feature type="coiled-coil region" evidence="1">
    <location>
        <begin position="105"/>
        <end position="135"/>
    </location>
</feature>